<protein>
    <submittedName>
        <fullName evidence="2">Glycosyl transferase</fullName>
    </submittedName>
</protein>
<dbReference type="Proteomes" id="UP000093391">
    <property type="component" value="Chromosome"/>
</dbReference>
<dbReference type="SUPFAM" id="SSF53448">
    <property type="entry name" value="Nucleotide-diphospho-sugar transferases"/>
    <property type="match status" value="1"/>
</dbReference>
<evidence type="ECO:0000259" key="1">
    <source>
        <dbReference type="Pfam" id="PF00535"/>
    </source>
</evidence>
<dbReference type="RefSeq" id="WP_067557362.1">
    <property type="nucleotide sequence ID" value="NZ_CP016895.1"/>
</dbReference>
<dbReference type="OrthoDB" id="9804335at2"/>
<dbReference type="Pfam" id="PF00535">
    <property type="entry name" value="Glycos_transf_2"/>
    <property type="match status" value="1"/>
</dbReference>
<dbReference type="InterPro" id="IPR029044">
    <property type="entry name" value="Nucleotide-diphossugar_trans"/>
</dbReference>
<proteinExistence type="predicted"/>
<dbReference type="GO" id="GO:0006487">
    <property type="term" value="P:protein N-linked glycosylation"/>
    <property type="evidence" value="ECO:0007669"/>
    <property type="project" value="TreeGrafter"/>
</dbReference>
<dbReference type="AlphaFoldDB" id="A0A1B2M2B0"/>
<keyword evidence="3" id="KW-1185">Reference proteome</keyword>
<dbReference type="PANTHER" id="PTHR10859:SF91">
    <property type="entry name" value="DOLICHYL-PHOSPHATE BETA-GLUCOSYLTRANSFERASE"/>
    <property type="match status" value="1"/>
</dbReference>
<feature type="domain" description="Glycosyltransferase 2-like" evidence="1">
    <location>
        <begin position="5"/>
        <end position="159"/>
    </location>
</feature>
<accession>A0A1B2M2B0</accession>
<evidence type="ECO:0000313" key="3">
    <source>
        <dbReference type="Proteomes" id="UP000093391"/>
    </source>
</evidence>
<dbReference type="Gene3D" id="3.90.550.10">
    <property type="entry name" value="Spore Coat Polysaccharide Biosynthesis Protein SpsA, Chain A"/>
    <property type="match status" value="1"/>
</dbReference>
<dbReference type="InterPro" id="IPR001173">
    <property type="entry name" value="Glyco_trans_2-like"/>
</dbReference>
<sequence length="258" mass="29054">MSYCFVVPVYNHPHYLTALLTQLKQYGLPIYLVNDGSDASCSALLRQLAQDFDQVALLEHAHNMGKGQAVMTGLTHAYTQGMTHALQIDADGQHHWPDIARFLETSAAHPDAVVIGQPIYDATVPKKRLYARYLTHIWVWINTLSFDIHDSMCGFRVYPLAATCKVLAQAKLGADMSFDSEILVRLKWHNAVFINLPTAVIYPEQGISHFHLWKDNLGLTKSHARLFAGMLCRLPQLLKQKHRAPQQLSSRSPRQSGE</sequence>
<keyword evidence="2" id="KW-0808">Transferase</keyword>
<dbReference type="STRING" id="1789224.BFG52_13630"/>
<organism evidence="2 3">
    <name type="scientific">Acinetobacter larvae</name>
    <dbReference type="NCBI Taxonomy" id="1789224"/>
    <lineage>
        <taxon>Bacteria</taxon>
        <taxon>Pseudomonadati</taxon>
        <taxon>Pseudomonadota</taxon>
        <taxon>Gammaproteobacteria</taxon>
        <taxon>Moraxellales</taxon>
        <taxon>Moraxellaceae</taxon>
        <taxon>Acinetobacter</taxon>
    </lineage>
</organism>
<dbReference type="CDD" id="cd04179">
    <property type="entry name" value="DPM_DPG-synthase_like"/>
    <property type="match status" value="1"/>
</dbReference>
<gene>
    <name evidence="2" type="ORF">BFG52_13630</name>
</gene>
<dbReference type="PANTHER" id="PTHR10859">
    <property type="entry name" value="GLYCOSYL TRANSFERASE"/>
    <property type="match status" value="1"/>
</dbReference>
<name>A0A1B2M2B0_9GAMM</name>
<dbReference type="KEGG" id="ala:BFG52_13630"/>
<reference evidence="2 3" key="1">
    <citation type="submission" date="2016-08" db="EMBL/GenBank/DDBJ databases">
        <authorList>
            <person name="Seilhamer J.J."/>
        </authorList>
    </citation>
    <scope>NUCLEOTIDE SEQUENCE [LARGE SCALE GENOMIC DNA]</scope>
    <source>
        <strain evidence="2 3">BRTC-1</strain>
    </source>
</reference>
<evidence type="ECO:0000313" key="2">
    <source>
        <dbReference type="EMBL" id="AOA59291.1"/>
    </source>
</evidence>
<dbReference type="GO" id="GO:0016740">
    <property type="term" value="F:transferase activity"/>
    <property type="evidence" value="ECO:0007669"/>
    <property type="project" value="UniProtKB-KW"/>
</dbReference>
<dbReference type="EMBL" id="CP016895">
    <property type="protein sequence ID" value="AOA59291.1"/>
    <property type="molecule type" value="Genomic_DNA"/>
</dbReference>